<dbReference type="Proteomes" id="UP000789508">
    <property type="component" value="Unassembled WGS sequence"/>
</dbReference>
<feature type="coiled-coil region" evidence="1">
    <location>
        <begin position="11"/>
        <end position="91"/>
    </location>
</feature>
<dbReference type="EMBL" id="CAJVPS010057488">
    <property type="protein sequence ID" value="CAG8778792.1"/>
    <property type="molecule type" value="Genomic_DNA"/>
</dbReference>
<feature type="non-terminal residue" evidence="3">
    <location>
        <position position="1"/>
    </location>
</feature>
<feature type="region of interest" description="Disordered" evidence="2">
    <location>
        <begin position="96"/>
        <end position="140"/>
    </location>
</feature>
<feature type="compositionally biased region" description="Polar residues" evidence="2">
    <location>
        <begin position="114"/>
        <end position="132"/>
    </location>
</feature>
<feature type="compositionally biased region" description="Low complexity" evidence="2">
    <location>
        <begin position="99"/>
        <end position="113"/>
    </location>
</feature>
<feature type="non-terminal residue" evidence="3">
    <location>
        <position position="140"/>
    </location>
</feature>
<evidence type="ECO:0000313" key="3">
    <source>
        <dbReference type="EMBL" id="CAG8778792.1"/>
    </source>
</evidence>
<keyword evidence="4" id="KW-1185">Reference proteome</keyword>
<sequence length="140" mass="15261">SELQSTQKTGEKTLKEKINALNQQVKNLTNASHDEKNNLSSKITDLELKLTAAARAEMDYKKIITGLETELKNTTDKLAIAVNALSEVEQKLVNHSAPTNFSSNQTTSTSATQPFTPSQSTENQPISPSPADQKTGLDKF</sequence>
<reference evidence="3" key="1">
    <citation type="submission" date="2021-06" db="EMBL/GenBank/DDBJ databases">
        <authorList>
            <person name="Kallberg Y."/>
            <person name="Tangrot J."/>
            <person name="Rosling A."/>
        </authorList>
    </citation>
    <scope>NUCLEOTIDE SEQUENCE</scope>
    <source>
        <strain evidence="3">FL130A</strain>
    </source>
</reference>
<evidence type="ECO:0000256" key="2">
    <source>
        <dbReference type="SAM" id="MobiDB-lite"/>
    </source>
</evidence>
<comment type="caution">
    <text evidence="3">The sequence shown here is derived from an EMBL/GenBank/DDBJ whole genome shotgun (WGS) entry which is preliminary data.</text>
</comment>
<protein>
    <submittedName>
        <fullName evidence="3">12898_t:CDS:1</fullName>
    </submittedName>
</protein>
<name>A0A9N9JF70_9GLOM</name>
<dbReference type="AlphaFoldDB" id="A0A9N9JF70"/>
<keyword evidence="1" id="KW-0175">Coiled coil</keyword>
<evidence type="ECO:0000313" key="4">
    <source>
        <dbReference type="Proteomes" id="UP000789508"/>
    </source>
</evidence>
<accession>A0A9N9JF70</accession>
<evidence type="ECO:0000256" key="1">
    <source>
        <dbReference type="SAM" id="Coils"/>
    </source>
</evidence>
<proteinExistence type="predicted"/>
<gene>
    <name evidence="3" type="ORF">ALEPTO_LOCUS14554</name>
</gene>
<organism evidence="3 4">
    <name type="scientific">Ambispora leptoticha</name>
    <dbReference type="NCBI Taxonomy" id="144679"/>
    <lineage>
        <taxon>Eukaryota</taxon>
        <taxon>Fungi</taxon>
        <taxon>Fungi incertae sedis</taxon>
        <taxon>Mucoromycota</taxon>
        <taxon>Glomeromycotina</taxon>
        <taxon>Glomeromycetes</taxon>
        <taxon>Archaeosporales</taxon>
        <taxon>Ambisporaceae</taxon>
        <taxon>Ambispora</taxon>
    </lineage>
</organism>